<sequence>MKIPAILFLAAAPLIFPASLQAKTWKEAGSERSLEGEYSKTEGDQVVILRPNGTTVKIPLAKLTPEDRKFVAEASAAKPAAPEAAAAADTDVFKWETDYEVAKKRAKDEKKDILVDFTGSDWCGWCIKLKKEVFDKPEFQEYAKKHLVMLELDFPRKKQLPAKEKEQNEKLSQEFQIEGFPTILLLKASGREIARTGYQEGGPEKYIEHLKGLK</sequence>
<dbReference type="Pfam" id="PF13899">
    <property type="entry name" value="Thioredoxin_7"/>
    <property type="match status" value="1"/>
</dbReference>
<dbReference type="InterPro" id="IPR036249">
    <property type="entry name" value="Thioredoxin-like_sf"/>
</dbReference>
<evidence type="ECO:0000256" key="1">
    <source>
        <dbReference type="ARBA" id="ARBA00022729"/>
    </source>
</evidence>
<feature type="chain" id="PRO_5037796409" evidence="2">
    <location>
        <begin position="23"/>
        <end position="214"/>
    </location>
</feature>
<evidence type="ECO:0000313" key="5">
    <source>
        <dbReference type="Proteomes" id="UP000600139"/>
    </source>
</evidence>
<evidence type="ECO:0000256" key="2">
    <source>
        <dbReference type="SAM" id="SignalP"/>
    </source>
</evidence>
<dbReference type="EMBL" id="JAENIK010000009">
    <property type="protein sequence ID" value="MBK1815559.1"/>
    <property type="molecule type" value="Genomic_DNA"/>
</dbReference>
<name>A0A934VBL9_9BACT</name>
<proteinExistence type="predicted"/>
<evidence type="ECO:0000313" key="4">
    <source>
        <dbReference type="EMBL" id="MBK1815559.1"/>
    </source>
</evidence>
<feature type="signal peptide" evidence="2">
    <location>
        <begin position="1"/>
        <end position="22"/>
    </location>
</feature>
<comment type="caution">
    <text evidence="4">The sequence shown here is derived from an EMBL/GenBank/DDBJ whole genome shotgun (WGS) entry which is preliminary data.</text>
</comment>
<dbReference type="InterPro" id="IPR013766">
    <property type="entry name" value="Thioredoxin_domain"/>
</dbReference>
<dbReference type="AlphaFoldDB" id="A0A934VBL9"/>
<accession>A0A934VBL9</accession>
<dbReference type="PROSITE" id="PS51352">
    <property type="entry name" value="THIOREDOXIN_2"/>
    <property type="match status" value="1"/>
</dbReference>
<dbReference type="Gene3D" id="3.40.30.10">
    <property type="entry name" value="Glutaredoxin"/>
    <property type="match status" value="1"/>
</dbReference>
<dbReference type="InterPro" id="IPR051099">
    <property type="entry name" value="AGR/TXD"/>
</dbReference>
<dbReference type="PANTHER" id="PTHR15337">
    <property type="entry name" value="ANTERIOR GRADIENT PROTEIN-RELATED"/>
    <property type="match status" value="1"/>
</dbReference>
<dbReference type="SUPFAM" id="SSF52833">
    <property type="entry name" value="Thioredoxin-like"/>
    <property type="match status" value="1"/>
</dbReference>
<dbReference type="Gene3D" id="2.30.30.700">
    <property type="entry name" value="SLA1 homology domain 1"/>
    <property type="match status" value="1"/>
</dbReference>
<keyword evidence="1 2" id="KW-0732">Signal</keyword>
<reference evidence="4" key="1">
    <citation type="submission" date="2021-01" db="EMBL/GenBank/DDBJ databases">
        <title>Modified the classification status of verrucomicrobia.</title>
        <authorList>
            <person name="Feng X."/>
        </authorList>
    </citation>
    <scope>NUCLEOTIDE SEQUENCE</scope>
    <source>
        <strain evidence="4">JCM 18052</strain>
    </source>
</reference>
<protein>
    <submittedName>
        <fullName evidence="4">Thioredoxin family protein</fullName>
    </submittedName>
</protein>
<dbReference type="PANTHER" id="PTHR15337:SF11">
    <property type="entry name" value="THIOREDOXIN DOMAIN-CONTAINING PROTEIN"/>
    <property type="match status" value="1"/>
</dbReference>
<keyword evidence="5" id="KW-1185">Reference proteome</keyword>
<dbReference type="RefSeq" id="WP_200350522.1">
    <property type="nucleotide sequence ID" value="NZ_BAABHZ010000008.1"/>
</dbReference>
<gene>
    <name evidence="4" type="ORF">JIN84_08030</name>
</gene>
<organism evidence="4 5">
    <name type="scientific">Luteolibacter yonseiensis</name>
    <dbReference type="NCBI Taxonomy" id="1144680"/>
    <lineage>
        <taxon>Bacteria</taxon>
        <taxon>Pseudomonadati</taxon>
        <taxon>Verrucomicrobiota</taxon>
        <taxon>Verrucomicrobiia</taxon>
        <taxon>Verrucomicrobiales</taxon>
        <taxon>Verrucomicrobiaceae</taxon>
        <taxon>Luteolibacter</taxon>
    </lineage>
</organism>
<feature type="domain" description="Thioredoxin" evidence="3">
    <location>
        <begin position="74"/>
        <end position="214"/>
    </location>
</feature>
<dbReference type="Proteomes" id="UP000600139">
    <property type="component" value="Unassembled WGS sequence"/>
</dbReference>
<evidence type="ECO:0000259" key="3">
    <source>
        <dbReference type="PROSITE" id="PS51352"/>
    </source>
</evidence>